<keyword evidence="7" id="KW-1185">Reference proteome</keyword>
<dbReference type="PIRSF" id="PIRSF000097">
    <property type="entry name" value="AKR"/>
    <property type="match status" value="1"/>
</dbReference>
<name>A0ABY6HXE2_9ARCH</name>
<dbReference type="CDD" id="cd19071">
    <property type="entry name" value="AKR_AKR1-5-like"/>
    <property type="match status" value="1"/>
</dbReference>
<dbReference type="InterPro" id="IPR018170">
    <property type="entry name" value="Aldo/ket_reductase_CS"/>
</dbReference>
<dbReference type="InterPro" id="IPR036812">
    <property type="entry name" value="NAD(P)_OxRdtase_dom_sf"/>
</dbReference>
<dbReference type="Proteomes" id="UP001208689">
    <property type="component" value="Chromosome"/>
</dbReference>
<dbReference type="PRINTS" id="PR00069">
    <property type="entry name" value="ALDKETRDTASE"/>
</dbReference>
<evidence type="ECO:0000256" key="3">
    <source>
        <dbReference type="ARBA" id="ARBA00023002"/>
    </source>
</evidence>
<dbReference type="PROSITE" id="PS00062">
    <property type="entry name" value="ALDOKETO_REDUCTASE_2"/>
    <property type="match status" value="1"/>
</dbReference>
<dbReference type="SUPFAM" id="SSF51430">
    <property type="entry name" value="NAD(P)-linked oxidoreductase"/>
    <property type="match status" value="1"/>
</dbReference>
<dbReference type="PANTHER" id="PTHR43827:SF3">
    <property type="entry name" value="NADP-DEPENDENT OXIDOREDUCTASE DOMAIN-CONTAINING PROTEIN"/>
    <property type="match status" value="1"/>
</dbReference>
<sequence>MKISKSTCNKIGMPLMGFGTYQLSIKQAEFCVSEAIKAGFRHIDSAEGYENEEGTGRGIKKGLKETGVSRDDIFVTTKLFPGYKKWGSTEKDYNQTIETLKRQLKQLQLNYVDLYLIHAPLSELRIEQWKALIELKKQGLAKYIGVSNYNEDRIREILDKGLEKPEANQVEFHPICAQINLTKYMKENSIEPIAYSSLAPLSTWRVEKGQGGEVLAEKKEEGQLIIKEIAKKLDVSEAQLLLRWGLQHGYSVLTKSSKPTRIRENLRVFDFEIPKGDIERLDQLNQNQAIAWAASGINPMEFAPALE</sequence>
<dbReference type="InterPro" id="IPR020471">
    <property type="entry name" value="AKR"/>
</dbReference>
<evidence type="ECO:0000256" key="2">
    <source>
        <dbReference type="ARBA" id="ARBA00022857"/>
    </source>
</evidence>
<dbReference type="PANTHER" id="PTHR43827">
    <property type="entry name" value="2,5-DIKETO-D-GLUCONIC ACID REDUCTASE"/>
    <property type="match status" value="1"/>
</dbReference>
<reference evidence="6" key="1">
    <citation type="submission" date="2022-09" db="EMBL/GenBank/DDBJ databases">
        <title>Actin cytoskeleton and complex cell architecture in an #Asgard archaeon.</title>
        <authorList>
            <person name="Ponce Toledo R.I."/>
            <person name="Schleper C."/>
            <person name="Rodrigues Oliveira T."/>
            <person name="Wollweber F."/>
            <person name="Xu J."/>
            <person name="Rittmann S."/>
            <person name="Klingl A."/>
            <person name="Pilhofer M."/>
        </authorList>
    </citation>
    <scope>NUCLEOTIDE SEQUENCE</scope>
    <source>
        <strain evidence="6">B-35</strain>
    </source>
</reference>
<feature type="coiled-coil region" evidence="4">
    <location>
        <begin position="90"/>
        <end position="117"/>
    </location>
</feature>
<evidence type="ECO:0000313" key="6">
    <source>
        <dbReference type="EMBL" id="UYP47517.1"/>
    </source>
</evidence>
<keyword evidence="2" id="KW-0521">NADP</keyword>
<accession>A0ABY6HXE2</accession>
<evidence type="ECO:0000313" key="7">
    <source>
        <dbReference type="Proteomes" id="UP001208689"/>
    </source>
</evidence>
<dbReference type="Gene3D" id="3.20.20.100">
    <property type="entry name" value="NADP-dependent oxidoreductase domain"/>
    <property type="match status" value="1"/>
</dbReference>
<dbReference type="EMBL" id="CP104013">
    <property type="protein sequence ID" value="UYP47517.1"/>
    <property type="molecule type" value="Genomic_DNA"/>
</dbReference>
<keyword evidence="4" id="KW-0175">Coiled coil</keyword>
<keyword evidence="3" id="KW-0560">Oxidoreductase</keyword>
<evidence type="ECO:0000256" key="4">
    <source>
        <dbReference type="SAM" id="Coils"/>
    </source>
</evidence>
<protein>
    <recommendedName>
        <fullName evidence="5">NADP-dependent oxidoreductase domain-containing protein</fullName>
    </recommendedName>
</protein>
<gene>
    <name evidence="6" type="ORF">NEF87_003802</name>
</gene>
<feature type="domain" description="NADP-dependent oxidoreductase" evidence="5">
    <location>
        <begin position="16"/>
        <end position="285"/>
    </location>
</feature>
<dbReference type="Pfam" id="PF00248">
    <property type="entry name" value="Aldo_ket_red"/>
    <property type="match status" value="1"/>
</dbReference>
<organism evidence="6 7">
    <name type="scientific">Candidatus Lokiarchaeum ossiferum</name>
    <dbReference type="NCBI Taxonomy" id="2951803"/>
    <lineage>
        <taxon>Archaea</taxon>
        <taxon>Promethearchaeati</taxon>
        <taxon>Promethearchaeota</taxon>
        <taxon>Promethearchaeia</taxon>
        <taxon>Promethearchaeales</taxon>
        <taxon>Promethearchaeaceae</taxon>
        <taxon>Candidatus Lokiarchaeum</taxon>
    </lineage>
</organism>
<evidence type="ECO:0000259" key="5">
    <source>
        <dbReference type="Pfam" id="PF00248"/>
    </source>
</evidence>
<dbReference type="InterPro" id="IPR023210">
    <property type="entry name" value="NADP_OxRdtase_dom"/>
</dbReference>
<comment type="similarity">
    <text evidence="1">Belongs to the aldo/keto reductase family.</text>
</comment>
<proteinExistence type="inferred from homology"/>
<evidence type="ECO:0000256" key="1">
    <source>
        <dbReference type="ARBA" id="ARBA00007905"/>
    </source>
</evidence>